<name>A0ABS1VVL0_9ACTN</name>
<sequence length="243" mass="27201">MSSSEDLARWDAIASTYAGTAGDSFNRRFTPFLRTQFGDIAGLRVLDLGCGHGWLAGELHRAGAHVIGIDGSQALIDIARRDYPDVEFGLHDLTSGLPTPPAREYDRVVSHMVLMDMPEIDRVLADVAASLSADGVLVFSILHPSFFDQAPIQDEATGAWRRHVRGYLVPEERWITSFGGHTHYHRPLSWYVDALARHDFAVTALHEPPTLPNHTRPPQEWTDYERWFSTIPTMLAVACRLSR</sequence>
<dbReference type="GO" id="GO:0008168">
    <property type="term" value="F:methyltransferase activity"/>
    <property type="evidence" value="ECO:0007669"/>
    <property type="project" value="UniProtKB-KW"/>
</dbReference>
<dbReference type="GO" id="GO:0032259">
    <property type="term" value="P:methylation"/>
    <property type="evidence" value="ECO:0007669"/>
    <property type="project" value="UniProtKB-KW"/>
</dbReference>
<evidence type="ECO:0000313" key="4">
    <source>
        <dbReference type="Proteomes" id="UP000598996"/>
    </source>
</evidence>
<accession>A0ABS1VVL0</accession>
<keyword evidence="3" id="KW-0489">Methyltransferase</keyword>
<dbReference type="RefSeq" id="WP_202995168.1">
    <property type="nucleotide sequence ID" value="NZ_JAENHO010000009.1"/>
</dbReference>
<dbReference type="Pfam" id="PF13649">
    <property type="entry name" value="Methyltransf_25"/>
    <property type="match status" value="1"/>
</dbReference>
<dbReference type="EMBL" id="JAENHO010000009">
    <property type="protein sequence ID" value="MBL7258492.1"/>
    <property type="molecule type" value="Genomic_DNA"/>
</dbReference>
<dbReference type="InterPro" id="IPR029063">
    <property type="entry name" value="SAM-dependent_MTases_sf"/>
</dbReference>
<dbReference type="CDD" id="cd02440">
    <property type="entry name" value="AdoMet_MTases"/>
    <property type="match status" value="1"/>
</dbReference>
<dbReference type="Proteomes" id="UP000598996">
    <property type="component" value="Unassembled WGS sequence"/>
</dbReference>
<gene>
    <name evidence="3" type="ORF">JKJ07_29690</name>
</gene>
<dbReference type="SUPFAM" id="SSF53335">
    <property type="entry name" value="S-adenosyl-L-methionine-dependent methyltransferases"/>
    <property type="match status" value="1"/>
</dbReference>
<proteinExistence type="predicted"/>
<keyword evidence="1" id="KW-0808">Transferase</keyword>
<keyword evidence="4" id="KW-1185">Reference proteome</keyword>
<dbReference type="Gene3D" id="3.40.50.150">
    <property type="entry name" value="Vaccinia Virus protein VP39"/>
    <property type="match status" value="1"/>
</dbReference>
<reference evidence="3 4" key="1">
    <citation type="submission" date="2021-01" db="EMBL/GenBank/DDBJ databases">
        <title>Actinoplanes sp. nov. LDG1-01 isolated from lichen.</title>
        <authorList>
            <person name="Saeng-In P."/>
            <person name="Phongsopitanun W."/>
            <person name="Kanchanasin P."/>
            <person name="Yuki M."/>
            <person name="Kudo T."/>
            <person name="Ohkuma M."/>
            <person name="Tanasupawat S."/>
        </authorList>
    </citation>
    <scope>NUCLEOTIDE SEQUENCE [LARGE SCALE GENOMIC DNA]</scope>
    <source>
        <strain evidence="3 4">LDG1-01</strain>
    </source>
</reference>
<protein>
    <submittedName>
        <fullName evidence="3">Methyltransferase domain-containing protein</fullName>
    </submittedName>
</protein>
<evidence type="ECO:0000313" key="3">
    <source>
        <dbReference type="EMBL" id="MBL7258492.1"/>
    </source>
</evidence>
<evidence type="ECO:0000256" key="1">
    <source>
        <dbReference type="ARBA" id="ARBA00022679"/>
    </source>
</evidence>
<dbReference type="PANTHER" id="PTHR43861">
    <property type="entry name" value="TRANS-ACONITATE 2-METHYLTRANSFERASE-RELATED"/>
    <property type="match status" value="1"/>
</dbReference>
<evidence type="ECO:0000259" key="2">
    <source>
        <dbReference type="Pfam" id="PF13649"/>
    </source>
</evidence>
<dbReference type="InterPro" id="IPR041698">
    <property type="entry name" value="Methyltransf_25"/>
</dbReference>
<comment type="caution">
    <text evidence="3">The sequence shown here is derived from an EMBL/GenBank/DDBJ whole genome shotgun (WGS) entry which is preliminary data.</text>
</comment>
<feature type="domain" description="Methyltransferase" evidence="2">
    <location>
        <begin position="45"/>
        <end position="135"/>
    </location>
</feature>
<organism evidence="3 4">
    <name type="scientific">Paractinoplanes lichenicola</name>
    <dbReference type="NCBI Taxonomy" id="2802976"/>
    <lineage>
        <taxon>Bacteria</taxon>
        <taxon>Bacillati</taxon>
        <taxon>Actinomycetota</taxon>
        <taxon>Actinomycetes</taxon>
        <taxon>Micromonosporales</taxon>
        <taxon>Micromonosporaceae</taxon>
        <taxon>Paractinoplanes</taxon>
    </lineage>
</organism>